<dbReference type="Pfam" id="PF01569">
    <property type="entry name" value="PAP2"/>
    <property type="match status" value="1"/>
</dbReference>
<keyword evidence="10" id="KW-1185">Reference proteome</keyword>
<sequence length="668" mass="73846">MLGELSGWLHQGFGDLVAWIELHPHWAYFLVFLTACLESLVVVGLFLPGTVLMFAIGALIAADALAFWPACLWAAAGAVAGDGLSFWVGRHFHQRLRVVWPFRRYPALINHGVDFFHRHGGKSVVFARFVGPVRPFLPAVAGMLDMPAARFFLVNVLSALVWAPAYLIPGVVFGASLSLAAEVAGRLAVLILILVALVWFSLWLIHRLFNLLQPHLASWTDRALVWGRRHPRLRPLAGALLEPEHPEARGLAAWLALLFLSAAALGLLLAQPLIGIDHWLHAGLQNLRTPTADRILVAITTTGDSLPVLTGLVLVLAWLAWRGYGRAAVHWLFAVTSAWAMAQGLKLLLQVARPLPMYDGVAAYAFPSVHVTLASVGYGFLAILIARELAPERRWLPYSLASLPIVLMAFSRLYLGAHWLSDIAGGLALGLATVALFGIAYRRHPAPALPWRRLLGVFLLAQLALASSHTVLRFDPALARYTPVLEQAPLNQAEWRAGDWQQLPAHRLDLAGGDRHPLNIQYLGTLAALETALTARGWRTPPPLRLDNLMLWLSPDATASRLPVLPQIHDGHYESLRLIKGGDGNRLWILRLWRSDREQDANGTPLWIGNVSALEPTRPFDYLVYLDTRYDPAAVLELRGDLQTVFRVEPRERPAGRAMAVERVMLVY</sequence>
<feature type="transmembrane region" description="Helical" evidence="7">
    <location>
        <begin position="328"/>
        <end position="349"/>
    </location>
</feature>
<evidence type="ECO:0000259" key="8">
    <source>
        <dbReference type="SMART" id="SM00014"/>
    </source>
</evidence>
<feature type="transmembrane region" description="Helical" evidence="7">
    <location>
        <begin position="183"/>
        <end position="205"/>
    </location>
</feature>
<dbReference type="Pfam" id="PF09335">
    <property type="entry name" value="VTT_dom"/>
    <property type="match status" value="1"/>
</dbReference>
<dbReference type="Proteomes" id="UP000218765">
    <property type="component" value="Chromosome"/>
</dbReference>
<protein>
    <submittedName>
        <fullName evidence="9">Putative phosphoesterase PA-phosphatase-like protein</fullName>
    </submittedName>
</protein>
<dbReference type="InterPro" id="IPR036938">
    <property type="entry name" value="PAP2/HPO_sf"/>
</dbReference>
<keyword evidence="3" id="KW-1003">Cell membrane</keyword>
<reference evidence="9 10" key="1">
    <citation type="submission" date="2017-05" db="EMBL/GenBank/DDBJ databases">
        <title>Thiocyanate degradation by Thiohalobacter thiocyanaticus FOKN1.</title>
        <authorList>
            <person name="Oshiki M."/>
            <person name="Fukushima T."/>
            <person name="Kawano S."/>
            <person name="Nakagawa J."/>
        </authorList>
    </citation>
    <scope>NUCLEOTIDE SEQUENCE [LARGE SCALE GENOMIC DNA]</scope>
    <source>
        <strain evidence="9 10">FOKN1</strain>
    </source>
</reference>
<evidence type="ECO:0000256" key="3">
    <source>
        <dbReference type="ARBA" id="ARBA00022475"/>
    </source>
</evidence>
<dbReference type="SMART" id="SM00014">
    <property type="entry name" value="acidPPc"/>
    <property type="match status" value="1"/>
</dbReference>
<feature type="transmembrane region" description="Helical" evidence="7">
    <location>
        <begin position="152"/>
        <end position="177"/>
    </location>
</feature>
<dbReference type="InterPro" id="IPR032816">
    <property type="entry name" value="VTT_dom"/>
</dbReference>
<dbReference type="PANTHER" id="PTHR30353">
    <property type="entry name" value="INNER MEMBRANE PROTEIN DEDA-RELATED"/>
    <property type="match status" value="1"/>
</dbReference>
<dbReference type="InterPro" id="IPR032818">
    <property type="entry name" value="DedA-like"/>
</dbReference>
<dbReference type="EMBL" id="AP018052">
    <property type="protein sequence ID" value="BAZ93167.1"/>
    <property type="molecule type" value="Genomic_DNA"/>
</dbReference>
<keyword evidence="4 7" id="KW-0812">Transmembrane</keyword>
<feature type="transmembrane region" description="Helical" evidence="7">
    <location>
        <begin position="66"/>
        <end position="88"/>
    </location>
</feature>
<keyword evidence="5 7" id="KW-1133">Transmembrane helix</keyword>
<dbReference type="InterPro" id="IPR000326">
    <property type="entry name" value="PAP2/HPO"/>
</dbReference>
<feature type="transmembrane region" description="Helical" evidence="7">
    <location>
        <begin position="251"/>
        <end position="275"/>
    </location>
</feature>
<evidence type="ECO:0000313" key="10">
    <source>
        <dbReference type="Proteomes" id="UP000218765"/>
    </source>
</evidence>
<keyword evidence="6 7" id="KW-0472">Membrane</keyword>
<gene>
    <name evidence="9" type="ORF">FOKN1_0765</name>
</gene>
<feature type="transmembrane region" description="Helical" evidence="7">
    <location>
        <begin position="423"/>
        <end position="441"/>
    </location>
</feature>
<accession>A0A1Z4VNI9</accession>
<dbReference type="InterPro" id="IPR025902">
    <property type="entry name" value="LssY-like-C_dom"/>
</dbReference>
<comment type="subcellular location">
    <subcellularLocation>
        <location evidence="1">Cell membrane</location>
        <topology evidence="1">Multi-pass membrane protein</topology>
    </subcellularLocation>
</comment>
<dbReference type="GO" id="GO:0005886">
    <property type="term" value="C:plasma membrane"/>
    <property type="evidence" value="ECO:0007669"/>
    <property type="project" value="UniProtKB-SubCell"/>
</dbReference>
<dbReference type="CDD" id="cd03392">
    <property type="entry name" value="PAP2_like_2"/>
    <property type="match status" value="1"/>
</dbReference>
<evidence type="ECO:0000256" key="6">
    <source>
        <dbReference type="ARBA" id="ARBA00023136"/>
    </source>
</evidence>
<evidence type="ECO:0000256" key="5">
    <source>
        <dbReference type="ARBA" id="ARBA00022989"/>
    </source>
</evidence>
<organism evidence="9 10">
    <name type="scientific">Thiohalobacter thiocyanaticus</name>
    <dbReference type="NCBI Taxonomy" id="585455"/>
    <lineage>
        <taxon>Bacteria</taxon>
        <taxon>Pseudomonadati</taxon>
        <taxon>Pseudomonadota</taxon>
        <taxon>Gammaproteobacteria</taxon>
        <taxon>Thiohalobacterales</taxon>
        <taxon>Thiohalobacteraceae</taxon>
        <taxon>Thiohalobacter</taxon>
    </lineage>
</organism>
<comment type="similarity">
    <text evidence="2">Belongs to the DedA family.</text>
</comment>
<evidence type="ECO:0000256" key="4">
    <source>
        <dbReference type="ARBA" id="ARBA00022692"/>
    </source>
</evidence>
<feature type="transmembrane region" description="Helical" evidence="7">
    <location>
        <begin position="295"/>
        <end position="321"/>
    </location>
</feature>
<dbReference type="OrthoDB" id="9780918at2"/>
<dbReference type="SUPFAM" id="SSF48317">
    <property type="entry name" value="Acid phosphatase/Vanadium-dependent haloperoxidase"/>
    <property type="match status" value="1"/>
</dbReference>
<dbReference type="Pfam" id="PF14067">
    <property type="entry name" value="LssY_C"/>
    <property type="match status" value="1"/>
</dbReference>
<dbReference type="RefSeq" id="WP_096364891.1">
    <property type="nucleotide sequence ID" value="NZ_AP018052.1"/>
</dbReference>
<name>A0A1Z4VNI9_9GAMM</name>
<dbReference type="Gene3D" id="1.20.144.10">
    <property type="entry name" value="Phosphatidic acid phosphatase type 2/haloperoxidase"/>
    <property type="match status" value="1"/>
</dbReference>
<feature type="transmembrane region" description="Helical" evidence="7">
    <location>
        <begin position="453"/>
        <end position="472"/>
    </location>
</feature>
<proteinExistence type="inferred from homology"/>
<evidence type="ECO:0000256" key="2">
    <source>
        <dbReference type="ARBA" id="ARBA00010792"/>
    </source>
</evidence>
<evidence type="ECO:0000256" key="7">
    <source>
        <dbReference type="SAM" id="Phobius"/>
    </source>
</evidence>
<dbReference type="KEGG" id="ttc:FOKN1_0765"/>
<evidence type="ECO:0000256" key="1">
    <source>
        <dbReference type="ARBA" id="ARBA00004651"/>
    </source>
</evidence>
<dbReference type="PANTHER" id="PTHR30353:SF15">
    <property type="entry name" value="INNER MEMBRANE PROTEIN YABI"/>
    <property type="match status" value="1"/>
</dbReference>
<feature type="domain" description="Phosphatidic acid phosphatase type 2/haloperoxidase" evidence="8">
    <location>
        <begin position="327"/>
        <end position="438"/>
    </location>
</feature>
<feature type="transmembrane region" description="Helical" evidence="7">
    <location>
        <begin position="361"/>
        <end position="386"/>
    </location>
</feature>
<feature type="transmembrane region" description="Helical" evidence="7">
    <location>
        <begin position="27"/>
        <end position="60"/>
    </location>
</feature>
<evidence type="ECO:0000313" key="9">
    <source>
        <dbReference type="EMBL" id="BAZ93167.1"/>
    </source>
</evidence>
<dbReference type="AlphaFoldDB" id="A0A1Z4VNI9"/>
<feature type="transmembrane region" description="Helical" evidence="7">
    <location>
        <begin position="398"/>
        <end position="417"/>
    </location>
</feature>